<protein>
    <submittedName>
        <fullName evidence="2">Uncharacterized protein</fullName>
    </submittedName>
</protein>
<keyword evidence="1" id="KW-0812">Transmembrane</keyword>
<sequence>MSLSFVLGNLLGRALVSYVLVWVACFLASRFDWRLAFTRSRRWYSILAVVVLTLLGMGGAIVRSGGGQ</sequence>
<dbReference type="Proteomes" id="UP000321413">
    <property type="component" value="Unassembled WGS sequence"/>
</dbReference>
<dbReference type="AlphaFoldDB" id="A0A5C7FUA3"/>
<keyword evidence="1" id="KW-1133">Transmembrane helix</keyword>
<proteinExistence type="predicted"/>
<keyword evidence="3" id="KW-1185">Reference proteome</keyword>
<keyword evidence="1" id="KW-0472">Membrane</keyword>
<name>A0A5C7FUA3_9BURK</name>
<feature type="transmembrane region" description="Helical" evidence="1">
    <location>
        <begin position="43"/>
        <end position="62"/>
    </location>
</feature>
<dbReference type="EMBL" id="VPFD01000012">
    <property type="protein sequence ID" value="TXF99528.1"/>
    <property type="molecule type" value="Genomic_DNA"/>
</dbReference>
<evidence type="ECO:0000313" key="2">
    <source>
        <dbReference type="EMBL" id="TXF99528.1"/>
    </source>
</evidence>
<comment type="caution">
    <text evidence="2">The sequence shown here is derived from an EMBL/GenBank/DDBJ whole genome shotgun (WGS) entry which is preliminary data.</text>
</comment>
<reference evidence="2 3" key="1">
    <citation type="submission" date="2019-08" db="EMBL/GenBank/DDBJ databases">
        <title>Massilia golmudensis sp. nov., isolated from sand in the Qinghai-Tibetan Plateau.</title>
        <authorList>
            <person name="Zhang B."/>
        </authorList>
    </citation>
    <scope>NUCLEOTIDE SEQUENCE [LARGE SCALE GENOMIC DNA]</scope>
    <source>
        <strain evidence="2 3">GEM5</strain>
    </source>
</reference>
<accession>A0A5C7FUA3</accession>
<feature type="transmembrane region" description="Helical" evidence="1">
    <location>
        <begin position="12"/>
        <end position="31"/>
    </location>
</feature>
<evidence type="ECO:0000313" key="3">
    <source>
        <dbReference type="Proteomes" id="UP000321413"/>
    </source>
</evidence>
<gene>
    <name evidence="2" type="ORF">FVD38_11930</name>
</gene>
<organism evidence="2 3">
    <name type="scientific">Massilia arenae</name>
    <dbReference type="NCBI Taxonomy" id="2603288"/>
    <lineage>
        <taxon>Bacteria</taxon>
        <taxon>Pseudomonadati</taxon>
        <taxon>Pseudomonadota</taxon>
        <taxon>Betaproteobacteria</taxon>
        <taxon>Burkholderiales</taxon>
        <taxon>Oxalobacteraceae</taxon>
        <taxon>Telluria group</taxon>
        <taxon>Massilia</taxon>
    </lineage>
</organism>
<evidence type="ECO:0000256" key="1">
    <source>
        <dbReference type="SAM" id="Phobius"/>
    </source>
</evidence>